<protein>
    <submittedName>
        <fullName evidence="4">Uncharacterized protein</fullName>
    </submittedName>
</protein>
<dbReference type="AlphaFoldDB" id="A0A327ZRG4"/>
<feature type="domain" description="Zinc-ribbon" evidence="2">
    <location>
        <begin position="3"/>
        <end position="25"/>
    </location>
</feature>
<dbReference type="EMBL" id="PZJH01000003">
    <property type="protein sequence ID" value="RAK44696.1"/>
    <property type="molecule type" value="Genomic_DNA"/>
</dbReference>
<evidence type="ECO:0000256" key="1">
    <source>
        <dbReference type="SAM" id="Phobius"/>
    </source>
</evidence>
<dbReference type="PANTHER" id="PTHR40038:SF1">
    <property type="entry name" value="MEMBRANE-ASSOCIATED PROTEIN TCAA"/>
    <property type="match status" value="1"/>
</dbReference>
<name>A0A327ZRG4_9STAP</name>
<proteinExistence type="predicted"/>
<evidence type="ECO:0000313" key="5">
    <source>
        <dbReference type="Proteomes" id="UP000249808"/>
    </source>
</evidence>
<feature type="domain" description="TcaA second" evidence="3">
    <location>
        <begin position="98"/>
        <end position="192"/>
    </location>
</feature>
<keyword evidence="1" id="KW-1133">Transmembrane helix</keyword>
<dbReference type="Proteomes" id="UP000249808">
    <property type="component" value="Unassembled WGS sequence"/>
</dbReference>
<dbReference type="PANTHER" id="PTHR40038">
    <property type="entry name" value="MEMBRANE-ASSOCIATED PROTEIN TCAA"/>
    <property type="match status" value="1"/>
</dbReference>
<dbReference type="InterPro" id="IPR054529">
    <property type="entry name" value="TcaA_2nd"/>
</dbReference>
<gene>
    <name evidence="4" type="ORF">BHU61_08255</name>
</gene>
<keyword evidence="1" id="KW-0472">Membrane</keyword>
<accession>A0A327ZRG4</accession>
<sequence length="437" mass="49934">MKYCKNCGHELKPNHKVCTNCGTKVEQKEDQIVTPIQNYEKTQNQTFTDQYTNVSQQTKIQRQPMSKKAIILLSTVIGSIALLALAYFILGQQFSYNNSVTAITNAIQKDDAKQLSDLLKSGDAYLSEEEAKAYIAYNKAKGIDLKTSLLEAKKEIDNNESGTSITHDASEVMNVAKDGKKYGLFDKYSFKVPQKEIYLSPGSDGILNYKVNDKPVAIETTMYEQVKLGNFVLGDYQFDAQKEIEDEKINGELVINMSESDVAVEKFDEDKIAEFQERSQERQELVQEEQEERRTIDTSSRDFLNSYMSKDRTDGYNDIEIGMDKTEVEQLLGDESDLVDPDNDNLLKYGNMGIEYKDDKVEQIYIIPNPYDVATKDEAEEAWQPNDWNGEMNGDSVQVIDNDRKGNNFAILIVYDDDDNIKYIFQQKQTKDDPWIE</sequence>
<keyword evidence="5" id="KW-1185">Reference proteome</keyword>
<keyword evidence="1" id="KW-0812">Transmembrane</keyword>
<evidence type="ECO:0000313" key="4">
    <source>
        <dbReference type="EMBL" id="RAK44696.1"/>
    </source>
</evidence>
<dbReference type="Pfam" id="PF22813">
    <property type="entry name" value="TcaA_2nd"/>
    <property type="match status" value="1"/>
</dbReference>
<comment type="caution">
    <text evidence="4">The sequence shown here is derived from an EMBL/GenBank/DDBJ whole genome shotgun (WGS) entry which is preliminary data.</text>
</comment>
<evidence type="ECO:0000259" key="3">
    <source>
        <dbReference type="Pfam" id="PF22813"/>
    </source>
</evidence>
<organism evidence="4 5">
    <name type="scientific">Macrococcus epidermidis</name>
    <dbReference type="NCBI Taxonomy" id="1902580"/>
    <lineage>
        <taxon>Bacteria</taxon>
        <taxon>Bacillati</taxon>
        <taxon>Bacillota</taxon>
        <taxon>Bacilli</taxon>
        <taxon>Bacillales</taxon>
        <taxon>Staphylococcaceae</taxon>
        <taxon>Macrococcus</taxon>
    </lineage>
</organism>
<feature type="transmembrane region" description="Helical" evidence="1">
    <location>
        <begin position="69"/>
        <end position="90"/>
    </location>
</feature>
<dbReference type="Pfam" id="PF13240">
    <property type="entry name" value="Zn_Ribbon_1"/>
    <property type="match status" value="1"/>
</dbReference>
<evidence type="ECO:0000259" key="2">
    <source>
        <dbReference type="Pfam" id="PF13240"/>
    </source>
</evidence>
<dbReference type="RefSeq" id="WP_111716085.1">
    <property type="nucleotide sequence ID" value="NZ_JBHSSR010000013.1"/>
</dbReference>
<dbReference type="InterPro" id="IPR026870">
    <property type="entry name" value="Zinc_ribbon_dom"/>
</dbReference>
<reference evidence="4 5" key="1">
    <citation type="journal article" date="2018" name="Front. Microbiol.">
        <title>Description and Comparative Genomics of Macrococcus caseolyticus subsp. hominis subsp. nov., Macrococcus goetzii sp. nov., Macrococcus epidermidis sp. nov., and Macrococcus bohemicus sp. nov., Novel Macrococci From Human Clinical Material With Virulence Potential and Suspected Uptake of Foreign DNA by Natural Transformation.</title>
        <authorList>
            <person name="Maslanova I."/>
            <person name="Wertheimer Z."/>
            <person name="Sedlacek I."/>
            <person name="Svec P."/>
            <person name="Indrakova A."/>
            <person name="Kovarovic V."/>
            <person name="Schumann P."/>
            <person name="Sproer C."/>
            <person name="Kralova S."/>
            <person name="Sedo O."/>
            <person name="Kristofova L."/>
            <person name="Vrbovska V."/>
            <person name="Fuzik T."/>
            <person name="Petras P."/>
            <person name="Zdrahal Z."/>
            <person name="Ruzickova V."/>
            <person name="Doskar J."/>
            <person name="Pantucek R."/>
        </authorList>
    </citation>
    <scope>NUCLEOTIDE SEQUENCE [LARGE SCALE GENOMIC DNA]</scope>
    <source>
        <strain evidence="4 5">01/688</strain>
    </source>
</reference>